<reference evidence="1" key="2">
    <citation type="journal article" date="2015" name="Fish Shellfish Immunol.">
        <title>Early steps in the European eel (Anguilla anguilla)-Vibrio vulnificus interaction in the gills: Role of the RtxA13 toxin.</title>
        <authorList>
            <person name="Callol A."/>
            <person name="Pajuelo D."/>
            <person name="Ebbesson L."/>
            <person name="Teles M."/>
            <person name="MacKenzie S."/>
            <person name="Amaro C."/>
        </authorList>
    </citation>
    <scope>NUCLEOTIDE SEQUENCE</scope>
</reference>
<evidence type="ECO:0000313" key="1">
    <source>
        <dbReference type="EMBL" id="JAI07484.1"/>
    </source>
</evidence>
<protein>
    <submittedName>
        <fullName evidence="1">Uncharacterized protein</fullName>
    </submittedName>
</protein>
<proteinExistence type="predicted"/>
<dbReference type="EMBL" id="GBXM01001094">
    <property type="protein sequence ID" value="JAI07484.1"/>
    <property type="molecule type" value="Transcribed_RNA"/>
</dbReference>
<accession>A0A0E9Y0M3</accession>
<organism evidence="1">
    <name type="scientific">Anguilla anguilla</name>
    <name type="common">European freshwater eel</name>
    <name type="synonym">Muraena anguilla</name>
    <dbReference type="NCBI Taxonomy" id="7936"/>
    <lineage>
        <taxon>Eukaryota</taxon>
        <taxon>Metazoa</taxon>
        <taxon>Chordata</taxon>
        <taxon>Craniata</taxon>
        <taxon>Vertebrata</taxon>
        <taxon>Euteleostomi</taxon>
        <taxon>Actinopterygii</taxon>
        <taxon>Neopterygii</taxon>
        <taxon>Teleostei</taxon>
        <taxon>Anguilliformes</taxon>
        <taxon>Anguillidae</taxon>
        <taxon>Anguilla</taxon>
    </lineage>
</organism>
<name>A0A0E9Y0M3_ANGAN</name>
<reference evidence="1" key="1">
    <citation type="submission" date="2014-11" db="EMBL/GenBank/DDBJ databases">
        <authorList>
            <person name="Amaro Gonzalez C."/>
        </authorList>
    </citation>
    <scope>NUCLEOTIDE SEQUENCE</scope>
</reference>
<dbReference type="AlphaFoldDB" id="A0A0E9Y0M3"/>
<sequence>MFNLLALSKAENLNRTFFLKR</sequence>